<dbReference type="GO" id="GO:0005886">
    <property type="term" value="C:plasma membrane"/>
    <property type="evidence" value="ECO:0007669"/>
    <property type="project" value="TreeGrafter"/>
</dbReference>
<dbReference type="Gene3D" id="2.60.40.10">
    <property type="entry name" value="Immunoglobulins"/>
    <property type="match status" value="1"/>
</dbReference>
<feature type="transmembrane region" description="Helical" evidence="7">
    <location>
        <begin position="246"/>
        <end position="264"/>
    </location>
</feature>
<dbReference type="HOGENOM" id="CLU_032848_0_0_1"/>
<dbReference type="PANTHER" id="PTHR10809">
    <property type="entry name" value="VESICLE-ASSOCIATED MEMBRANE PROTEIN-ASSOCIATED PROTEIN"/>
    <property type="match status" value="1"/>
</dbReference>
<reference evidence="9" key="2">
    <citation type="submission" date="2015-06" db="UniProtKB">
        <authorList>
            <consortium name="EnsemblMetazoa"/>
        </authorList>
    </citation>
    <scope>IDENTIFICATION</scope>
</reference>
<name>T1KAM6_TETUR</name>
<dbReference type="SUPFAM" id="SSF49354">
    <property type="entry name" value="PapD-like"/>
    <property type="match status" value="1"/>
</dbReference>
<feature type="domain" description="MSP" evidence="8">
    <location>
        <begin position="14"/>
        <end position="131"/>
    </location>
</feature>
<dbReference type="eggNOG" id="KOG0439">
    <property type="taxonomic scope" value="Eukaryota"/>
</dbReference>
<feature type="compositionally biased region" description="Basic and acidic residues" evidence="6">
    <location>
        <begin position="167"/>
        <end position="181"/>
    </location>
</feature>
<evidence type="ECO:0000256" key="7">
    <source>
        <dbReference type="SAM" id="Phobius"/>
    </source>
</evidence>
<accession>T1KAM6</accession>
<dbReference type="Proteomes" id="UP000015104">
    <property type="component" value="Unassembled WGS sequence"/>
</dbReference>
<dbReference type="GO" id="GO:0005789">
    <property type="term" value="C:endoplasmic reticulum membrane"/>
    <property type="evidence" value="ECO:0007669"/>
    <property type="project" value="InterPro"/>
</dbReference>
<reference evidence="10" key="1">
    <citation type="submission" date="2011-08" db="EMBL/GenBank/DDBJ databases">
        <authorList>
            <person name="Rombauts S."/>
        </authorList>
    </citation>
    <scope>NUCLEOTIDE SEQUENCE</scope>
    <source>
        <strain evidence="10">London</strain>
    </source>
</reference>
<protein>
    <recommendedName>
        <fullName evidence="8">MSP domain-containing protein</fullName>
    </recommendedName>
</protein>
<evidence type="ECO:0000256" key="4">
    <source>
        <dbReference type="ARBA" id="ARBA00022989"/>
    </source>
</evidence>
<dbReference type="PROSITE" id="PS50202">
    <property type="entry name" value="MSP"/>
    <property type="match status" value="1"/>
</dbReference>
<keyword evidence="4 7" id="KW-1133">Transmembrane helix</keyword>
<dbReference type="InterPro" id="IPR013783">
    <property type="entry name" value="Ig-like_fold"/>
</dbReference>
<evidence type="ECO:0000256" key="5">
    <source>
        <dbReference type="ARBA" id="ARBA00023136"/>
    </source>
</evidence>
<evidence type="ECO:0000256" key="3">
    <source>
        <dbReference type="ARBA" id="ARBA00022692"/>
    </source>
</evidence>
<comment type="subcellular location">
    <subcellularLocation>
        <location evidence="1">Membrane</location>
        <topology evidence="1">Single-pass type IV membrane protein</topology>
    </subcellularLocation>
</comment>
<dbReference type="GO" id="GO:0033149">
    <property type="term" value="F:FFAT motif binding"/>
    <property type="evidence" value="ECO:0007669"/>
    <property type="project" value="TreeGrafter"/>
</dbReference>
<keyword evidence="3 7" id="KW-0812">Transmembrane</keyword>
<dbReference type="InterPro" id="IPR008962">
    <property type="entry name" value="PapD-like_sf"/>
</dbReference>
<feature type="region of interest" description="Disordered" evidence="6">
    <location>
        <begin position="161"/>
        <end position="181"/>
    </location>
</feature>
<dbReference type="EnsemblMetazoa" id="tetur08g00990.1">
    <property type="protein sequence ID" value="tetur08g00990.1"/>
    <property type="gene ID" value="tetur08g00990"/>
</dbReference>
<dbReference type="GO" id="GO:0061817">
    <property type="term" value="P:endoplasmic reticulum-plasma membrane tethering"/>
    <property type="evidence" value="ECO:0007669"/>
    <property type="project" value="TreeGrafter"/>
</dbReference>
<dbReference type="STRING" id="32264.T1KAM6"/>
<evidence type="ECO:0000313" key="9">
    <source>
        <dbReference type="EnsemblMetazoa" id="tetur08g00990.1"/>
    </source>
</evidence>
<dbReference type="GO" id="GO:0090158">
    <property type="term" value="P:endoplasmic reticulum membrane organization"/>
    <property type="evidence" value="ECO:0007669"/>
    <property type="project" value="TreeGrafter"/>
</dbReference>
<evidence type="ECO:0000256" key="6">
    <source>
        <dbReference type="SAM" id="MobiDB-lite"/>
    </source>
</evidence>
<dbReference type="InterPro" id="IPR000535">
    <property type="entry name" value="MSP_dom"/>
</dbReference>
<evidence type="ECO:0000256" key="1">
    <source>
        <dbReference type="ARBA" id="ARBA00004211"/>
    </source>
</evidence>
<dbReference type="PANTHER" id="PTHR10809:SF6">
    <property type="entry name" value="AT11025P-RELATED"/>
    <property type="match status" value="1"/>
</dbReference>
<sequence>MPESETKSHKPEQVLKIEPKSVLHFKGPYTDVVTSYLTLTNPTDKRVCFKVKTTAPRRYCVRPNNGVVEPRSTTKIAVMLQPFDFENQPDRSKHKFMIQTMFEPEPDMDQENMWKMFPDQIMDSKLKCLFDNTSESALAPDTGTGTVYSNAENAVELFSSQTSESTMKIHGEEKPSEDSRAYKEDNKRLMEENANLRQELMQLKEEGLRKRFTDSSSASGDLHGFKGPSAAIEPIDQMNLLAQPQVIGLILVALFFGLFLGKILF</sequence>
<evidence type="ECO:0000313" key="10">
    <source>
        <dbReference type="Proteomes" id="UP000015104"/>
    </source>
</evidence>
<organism evidence="9 10">
    <name type="scientific">Tetranychus urticae</name>
    <name type="common">Two-spotted spider mite</name>
    <dbReference type="NCBI Taxonomy" id="32264"/>
    <lineage>
        <taxon>Eukaryota</taxon>
        <taxon>Metazoa</taxon>
        <taxon>Ecdysozoa</taxon>
        <taxon>Arthropoda</taxon>
        <taxon>Chelicerata</taxon>
        <taxon>Arachnida</taxon>
        <taxon>Acari</taxon>
        <taxon>Acariformes</taxon>
        <taxon>Trombidiformes</taxon>
        <taxon>Prostigmata</taxon>
        <taxon>Eleutherengona</taxon>
        <taxon>Raphignathae</taxon>
        <taxon>Tetranychoidea</taxon>
        <taxon>Tetranychidae</taxon>
        <taxon>Tetranychus</taxon>
    </lineage>
</organism>
<keyword evidence="5 7" id="KW-0472">Membrane</keyword>
<dbReference type="AlphaFoldDB" id="T1KAM6"/>
<proteinExistence type="inferred from homology"/>
<evidence type="ECO:0000259" key="8">
    <source>
        <dbReference type="PROSITE" id="PS50202"/>
    </source>
</evidence>
<dbReference type="Pfam" id="PF00635">
    <property type="entry name" value="Motile_Sperm"/>
    <property type="match status" value="1"/>
</dbReference>
<dbReference type="InterPro" id="IPR016763">
    <property type="entry name" value="VAP"/>
</dbReference>
<comment type="similarity">
    <text evidence="2">Belongs to the VAMP-associated protein (VAP) (TC 9.B.17) family.</text>
</comment>
<evidence type="ECO:0000256" key="2">
    <source>
        <dbReference type="ARBA" id="ARBA00008932"/>
    </source>
</evidence>
<dbReference type="EMBL" id="CAEY01001941">
    <property type="status" value="NOT_ANNOTATED_CDS"/>
    <property type="molecule type" value="Genomic_DNA"/>
</dbReference>
<keyword evidence="10" id="KW-1185">Reference proteome</keyword>